<dbReference type="GO" id="GO:0005829">
    <property type="term" value="C:cytosol"/>
    <property type="evidence" value="ECO:0007669"/>
    <property type="project" value="TreeGrafter"/>
</dbReference>
<dbReference type="Proteomes" id="UP000442535">
    <property type="component" value="Unassembled WGS sequence"/>
</dbReference>
<dbReference type="PANTHER" id="PTHR30511:SF0">
    <property type="entry name" value="ALANINE RACEMASE, CATABOLIC-RELATED"/>
    <property type="match status" value="1"/>
</dbReference>
<comment type="pathway">
    <text evidence="4">Amino-acid biosynthesis; D-alanine biosynthesis; D-alanine from L-alanine: step 1/1.</text>
</comment>
<feature type="binding site" evidence="4 6">
    <location>
        <position position="359"/>
    </location>
    <ligand>
        <name>substrate</name>
    </ligand>
</feature>
<dbReference type="EMBL" id="VUMY01000007">
    <property type="protein sequence ID" value="MST49571.1"/>
    <property type="molecule type" value="Genomic_DNA"/>
</dbReference>
<gene>
    <name evidence="8" type="primary">alr</name>
    <name evidence="8" type="ORF">FYJ63_04890</name>
</gene>
<dbReference type="Gene3D" id="2.40.37.10">
    <property type="entry name" value="Lyase, Ornithine Decarboxylase, Chain A, domain 1"/>
    <property type="match status" value="1"/>
</dbReference>
<evidence type="ECO:0000259" key="7">
    <source>
        <dbReference type="SMART" id="SM01005"/>
    </source>
</evidence>
<dbReference type="InterPro" id="IPR009006">
    <property type="entry name" value="Ala_racemase/Decarboxylase_C"/>
</dbReference>
<feature type="modified residue" description="N6-(pyridoxal phosphate)lysine" evidence="4 5">
    <location>
        <position position="42"/>
    </location>
</feature>
<dbReference type="GO" id="GO:0030632">
    <property type="term" value="P:D-alanine biosynthetic process"/>
    <property type="evidence" value="ECO:0007669"/>
    <property type="project" value="UniProtKB-UniRule"/>
</dbReference>
<comment type="catalytic activity">
    <reaction evidence="4">
        <text>L-alanine = D-alanine</text>
        <dbReference type="Rhea" id="RHEA:20249"/>
        <dbReference type="ChEBI" id="CHEBI:57416"/>
        <dbReference type="ChEBI" id="CHEBI:57972"/>
        <dbReference type="EC" id="5.1.1.1"/>
    </reaction>
</comment>
<feature type="active site" description="Proton acceptor; specific for D-alanine" evidence="4">
    <location>
        <position position="42"/>
    </location>
</feature>
<dbReference type="AlphaFoldDB" id="A0A7K0K264"/>
<proteinExistence type="inferred from homology"/>
<reference evidence="8 9" key="1">
    <citation type="submission" date="2019-08" db="EMBL/GenBank/DDBJ databases">
        <title>In-depth cultivation of the pig gut microbiome towards novel bacterial diversity and tailored functional studies.</title>
        <authorList>
            <person name="Wylensek D."/>
            <person name="Hitch T.C.A."/>
            <person name="Clavel T."/>
        </authorList>
    </citation>
    <scope>NUCLEOTIDE SEQUENCE [LARGE SCALE GENOMIC DNA]</scope>
    <source>
        <strain evidence="8 9">RF-GAM-744-WT-7</strain>
    </source>
</reference>
<dbReference type="NCBIfam" id="TIGR00492">
    <property type="entry name" value="alr"/>
    <property type="match status" value="1"/>
</dbReference>
<dbReference type="Gene3D" id="3.20.20.10">
    <property type="entry name" value="Alanine racemase"/>
    <property type="match status" value="1"/>
</dbReference>
<evidence type="ECO:0000256" key="5">
    <source>
        <dbReference type="PIRSR" id="PIRSR600821-50"/>
    </source>
</evidence>
<comment type="function">
    <text evidence="4">Catalyzes the interconversion of L-alanine and D-alanine. May also act on other amino acids.</text>
</comment>
<feature type="active site" description="Proton acceptor; specific for L-alanine" evidence="4">
    <location>
        <position position="311"/>
    </location>
</feature>
<name>A0A7K0K264_9ACTO</name>
<dbReference type="UniPathway" id="UPA00042">
    <property type="reaction ID" value="UER00497"/>
</dbReference>
<dbReference type="InterPro" id="IPR001608">
    <property type="entry name" value="Ala_racemase_N"/>
</dbReference>
<dbReference type="GO" id="GO:0030170">
    <property type="term" value="F:pyridoxal phosphate binding"/>
    <property type="evidence" value="ECO:0007669"/>
    <property type="project" value="UniProtKB-UniRule"/>
</dbReference>
<evidence type="ECO:0000256" key="2">
    <source>
        <dbReference type="ARBA" id="ARBA00022898"/>
    </source>
</evidence>
<organism evidence="8 9">
    <name type="scientific">Mobiluncus porci</name>
    <dbReference type="NCBI Taxonomy" id="2652278"/>
    <lineage>
        <taxon>Bacteria</taxon>
        <taxon>Bacillati</taxon>
        <taxon>Actinomycetota</taxon>
        <taxon>Actinomycetes</taxon>
        <taxon>Actinomycetales</taxon>
        <taxon>Actinomycetaceae</taxon>
        <taxon>Mobiluncus</taxon>
    </lineage>
</organism>
<dbReference type="PROSITE" id="PS00395">
    <property type="entry name" value="ALANINE_RACEMASE"/>
    <property type="match status" value="1"/>
</dbReference>
<dbReference type="GO" id="GO:0008784">
    <property type="term" value="F:alanine racemase activity"/>
    <property type="evidence" value="ECO:0007669"/>
    <property type="project" value="UniProtKB-UniRule"/>
</dbReference>
<keyword evidence="9" id="KW-1185">Reference proteome</keyword>
<protein>
    <recommendedName>
        <fullName evidence="4">Alanine racemase</fullName>
        <ecNumber evidence="4">5.1.1.1</ecNumber>
    </recommendedName>
</protein>
<dbReference type="PRINTS" id="PR00992">
    <property type="entry name" value="ALARACEMASE"/>
</dbReference>
<dbReference type="SUPFAM" id="SSF50621">
    <property type="entry name" value="Alanine racemase C-terminal domain-like"/>
    <property type="match status" value="1"/>
</dbReference>
<dbReference type="SUPFAM" id="SSF51419">
    <property type="entry name" value="PLP-binding barrel"/>
    <property type="match status" value="1"/>
</dbReference>
<dbReference type="EC" id="5.1.1.1" evidence="4"/>
<comment type="caution">
    <text evidence="8">The sequence shown here is derived from an EMBL/GenBank/DDBJ whole genome shotgun (WGS) entry which is preliminary data.</text>
</comment>
<dbReference type="InterPro" id="IPR011079">
    <property type="entry name" value="Ala_racemase_C"/>
</dbReference>
<dbReference type="PANTHER" id="PTHR30511">
    <property type="entry name" value="ALANINE RACEMASE"/>
    <property type="match status" value="1"/>
</dbReference>
<dbReference type="RefSeq" id="WP_154544406.1">
    <property type="nucleotide sequence ID" value="NZ_JAQYQY010000015.1"/>
</dbReference>
<dbReference type="Pfam" id="PF00842">
    <property type="entry name" value="Ala_racemase_C"/>
    <property type="match status" value="1"/>
</dbReference>
<dbReference type="HAMAP" id="MF_01201">
    <property type="entry name" value="Ala_racemase"/>
    <property type="match status" value="1"/>
</dbReference>
<feature type="binding site" evidence="4 6">
    <location>
        <position position="174"/>
    </location>
    <ligand>
        <name>substrate</name>
    </ligand>
</feature>
<keyword evidence="3 4" id="KW-0413">Isomerase</keyword>
<dbReference type="InterPro" id="IPR029066">
    <property type="entry name" value="PLP-binding_barrel"/>
</dbReference>
<comment type="cofactor">
    <cofactor evidence="1 4 5">
        <name>pyridoxal 5'-phosphate</name>
        <dbReference type="ChEBI" id="CHEBI:597326"/>
    </cofactor>
</comment>
<comment type="similarity">
    <text evidence="4">Belongs to the alanine racemase family.</text>
</comment>
<evidence type="ECO:0000256" key="4">
    <source>
        <dbReference type="HAMAP-Rule" id="MF_01201"/>
    </source>
</evidence>
<accession>A0A7K0K264</accession>
<evidence type="ECO:0000256" key="1">
    <source>
        <dbReference type="ARBA" id="ARBA00001933"/>
    </source>
</evidence>
<evidence type="ECO:0000256" key="6">
    <source>
        <dbReference type="PIRSR" id="PIRSR600821-52"/>
    </source>
</evidence>
<dbReference type="InterPro" id="IPR000821">
    <property type="entry name" value="Ala_racemase"/>
</dbReference>
<evidence type="ECO:0000313" key="8">
    <source>
        <dbReference type="EMBL" id="MST49571.1"/>
    </source>
</evidence>
<dbReference type="InterPro" id="IPR020622">
    <property type="entry name" value="Ala_racemase_pyridoxalP-BS"/>
</dbReference>
<dbReference type="SMART" id="SM01005">
    <property type="entry name" value="Ala_racemase_C"/>
    <property type="match status" value="1"/>
</dbReference>
<keyword evidence="2 4" id="KW-0663">Pyridoxal phosphate</keyword>
<sequence length="451" mass="48784">MTQTDNPVSWPVRAVIDLEAYQENLRRMRLFAPRSQQMAIVKANAYGHGIERISLAAIEAGAEWLGVAKASEAYQLRKYLDKQGISRDHLADTPTTAMLRSRLFQANAAGLPTAKRPRILAWLYTPSTDLKRVIQGEIDLSVSSLDQLDQVARGADAAGLRARVHLKIDTGLSRGGETLEDFPVLCKLARARERSGLIEVSAVWSHFSRSDEPTEEAEAFTKLQLDRFEEAYGMALEAGLNPKLKHIAATGAIIWYPESHFNLVRVGISSYGLSPNPTMASSKDLGIHPVMRLETEVAQVKRIPAGAAVSYGGEWVADRPTWLALLPIGYADGLLRSVQGKAKVWVGGHLEEVVGRIPMDQIIVNMGPAVDESGNPVPPPVAAGDLAILFGDSTREVAGYETVSGDSAWSADPVPSADDLAAAAGTISYEVLTAIADSTPRIYPEPTEATR</sequence>
<evidence type="ECO:0000313" key="9">
    <source>
        <dbReference type="Proteomes" id="UP000442535"/>
    </source>
</evidence>
<dbReference type="Pfam" id="PF01168">
    <property type="entry name" value="Ala_racemase_N"/>
    <property type="match status" value="1"/>
</dbReference>
<dbReference type="CDD" id="cd00430">
    <property type="entry name" value="PLPDE_III_AR"/>
    <property type="match status" value="1"/>
</dbReference>
<feature type="domain" description="Alanine racemase C-terminal" evidence="7">
    <location>
        <begin position="290"/>
        <end position="444"/>
    </location>
</feature>
<dbReference type="GO" id="GO:0009252">
    <property type="term" value="P:peptidoglycan biosynthetic process"/>
    <property type="evidence" value="ECO:0007669"/>
    <property type="project" value="TreeGrafter"/>
</dbReference>
<evidence type="ECO:0000256" key="3">
    <source>
        <dbReference type="ARBA" id="ARBA00023235"/>
    </source>
</evidence>